<feature type="compositionally biased region" description="Low complexity" evidence="1">
    <location>
        <begin position="208"/>
        <end position="220"/>
    </location>
</feature>
<organism evidence="3 4">
    <name type="scientific">Diaphorina citri</name>
    <name type="common">Asian citrus psyllid</name>
    <dbReference type="NCBI Taxonomy" id="121845"/>
    <lineage>
        <taxon>Eukaryota</taxon>
        <taxon>Metazoa</taxon>
        <taxon>Ecdysozoa</taxon>
        <taxon>Arthropoda</taxon>
        <taxon>Hexapoda</taxon>
        <taxon>Insecta</taxon>
        <taxon>Pterygota</taxon>
        <taxon>Neoptera</taxon>
        <taxon>Paraneoptera</taxon>
        <taxon>Hemiptera</taxon>
        <taxon>Sternorrhyncha</taxon>
        <taxon>Psylloidea</taxon>
        <taxon>Psyllidae</taxon>
        <taxon>Diaphorininae</taxon>
        <taxon>Diaphorina</taxon>
    </lineage>
</organism>
<keyword evidence="2" id="KW-0812">Transmembrane</keyword>
<reference evidence="4" key="1">
    <citation type="submission" date="2025-08" db="UniProtKB">
        <authorList>
            <consortium name="RefSeq"/>
        </authorList>
    </citation>
    <scope>IDENTIFICATION</scope>
</reference>
<dbReference type="PaxDb" id="121845-A0A3Q0JAA8"/>
<feature type="transmembrane region" description="Helical" evidence="2">
    <location>
        <begin position="46"/>
        <end position="64"/>
    </location>
</feature>
<sequence>MTVSKMFDTADYSYILPTHRLTVYAMGIALGYLLRHCGRDFKLKSSHITLGWCIASGFLYQSVFIPAKMGDMNYTYDRLDAANYAAFAPITWCLVFMWVIFLSYTGNAGFLGRLASWKVFLVCTRISYTFYLTQFPLFFYNVGTMRGAQQYSFGLLINLKETLAIILASVILTLAFEMPFQNIRTALLKSSGSKPAVLSKQEQSRLINNNNNNNADNNNVVDKKAVKSH</sequence>
<dbReference type="OMA" id="MRADINC"/>
<dbReference type="InterPro" id="IPR052728">
    <property type="entry name" value="O2_lipid_transport_reg"/>
</dbReference>
<dbReference type="AlphaFoldDB" id="A0A3Q0JAA8"/>
<dbReference type="GeneID" id="103515371"/>
<name>A0A3Q0JAA8_DIACI</name>
<keyword evidence="3" id="KW-1185">Reference proteome</keyword>
<feature type="transmembrane region" description="Helical" evidence="2">
    <location>
        <begin position="84"/>
        <end position="107"/>
    </location>
</feature>
<evidence type="ECO:0000313" key="3">
    <source>
        <dbReference type="Proteomes" id="UP000079169"/>
    </source>
</evidence>
<keyword evidence="2" id="KW-0472">Membrane</keyword>
<dbReference type="Proteomes" id="UP000079169">
    <property type="component" value="Unplaced"/>
</dbReference>
<accession>A0A3Q0JAA8</accession>
<keyword evidence="2" id="KW-1133">Transmembrane helix</keyword>
<dbReference type="PANTHER" id="PTHR11161:SF4">
    <property type="entry name" value="DROP DEAD"/>
    <property type="match status" value="1"/>
</dbReference>
<feature type="transmembrane region" description="Helical" evidence="2">
    <location>
        <begin position="162"/>
        <end position="180"/>
    </location>
</feature>
<evidence type="ECO:0000313" key="4">
    <source>
        <dbReference type="RefSeq" id="XP_026683893.1"/>
    </source>
</evidence>
<evidence type="ECO:0000256" key="1">
    <source>
        <dbReference type="SAM" id="MobiDB-lite"/>
    </source>
</evidence>
<gene>
    <name evidence="4" type="primary">LOC103515371</name>
</gene>
<protein>
    <submittedName>
        <fullName evidence="4">Nose resistant to fluoxetine protein 6-like</fullName>
    </submittedName>
</protein>
<feature type="region of interest" description="Disordered" evidence="1">
    <location>
        <begin position="207"/>
        <end position="229"/>
    </location>
</feature>
<dbReference type="PANTHER" id="PTHR11161">
    <property type="entry name" value="O-ACYLTRANSFERASE"/>
    <property type="match status" value="1"/>
</dbReference>
<dbReference type="STRING" id="121845.A0A3Q0JAA8"/>
<evidence type="ECO:0000256" key="2">
    <source>
        <dbReference type="SAM" id="Phobius"/>
    </source>
</evidence>
<proteinExistence type="predicted"/>
<dbReference type="KEGG" id="dci:103515371"/>
<dbReference type="RefSeq" id="XP_026683893.1">
    <property type="nucleotide sequence ID" value="XM_026828092.1"/>
</dbReference>
<feature type="transmembrane region" description="Helical" evidence="2">
    <location>
        <begin position="12"/>
        <end position="34"/>
    </location>
</feature>
<feature type="transmembrane region" description="Helical" evidence="2">
    <location>
        <begin position="119"/>
        <end position="142"/>
    </location>
</feature>